<evidence type="ECO:0000256" key="12">
    <source>
        <dbReference type="ARBA" id="ARBA00063730"/>
    </source>
</evidence>
<dbReference type="GO" id="GO:0045454">
    <property type="term" value="P:cell redox homeostasis"/>
    <property type="evidence" value="ECO:0007669"/>
    <property type="project" value="TreeGrafter"/>
</dbReference>
<dbReference type="GO" id="GO:0006357">
    <property type="term" value="P:regulation of transcription by RNA polymerase II"/>
    <property type="evidence" value="ECO:0007669"/>
    <property type="project" value="UniProtKB-ARBA"/>
</dbReference>
<proteinExistence type="inferred from homology"/>
<dbReference type="PROSITE" id="PS51352">
    <property type="entry name" value="THIOREDOXIN_2"/>
    <property type="match status" value="1"/>
</dbReference>
<dbReference type="InterPro" id="IPR036249">
    <property type="entry name" value="Thioredoxin-like_sf"/>
</dbReference>
<dbReference type="PANTHER" id="PTHR10681:SF128">
    <property type="entry name" value="THIOREDOXIN-DEPENDENT PEROXIDE REDUCTASE, MITOCHONDRIAL"/>
    <property type="match status" value="1"/>
</dbReference>
<dbReference type="PANTHER" id="PTHR10681">
    <property type="entry name" value="THIOREDOXIN PEROXIDASE"/>
    <property type="match status" value="1"/>
</dbReference>
<evidence type="ECO:0000256" key="2">
    <source>
        <dbReference type="ARBA" id="ARBA00013017"/>
    </source>
</evidence>
<dbReference type="GO" id="GO:0006979">
    <property type="term" value="P:response to oxidative stress"/>
    <property type="evidence" value="ECO:0007669"/>
    <property type="project" value="TreeGrafter"/>
</dbReference>
<organism evidence="14 15">
    <name type="scientific">Thamnidium elegans</name>
    <dbReference type="NCBI Taxonomy" id="101142"/>
    <lineage>
        <taxon>Eukaryota</taxon>
        <taxon>Fungi</taxon>
        <taxon>Fungi incertae sedis</taxon>
        <taxon>Mucoromycota</taxon>
        <taxon>Mucoromycotina</taxon>
        <taxon>Mucoromycetes</taxon>
        <taxon>Mucorales</taxon>
        <taxon>Mucorineae</taxon>
        <taxon>Mucoraceae</taxon>
        <taxon>Thamnidium</taxon>
    </lineage>
</organism>
<dbReference type="FunFam" id="3.40.50.300:FF:000827">
    <property type="entry name" value="KTI12 chromatin-associated homolog"/>
    <property type="match status" value="1"/>
</dbReference>
<dbReference type="EC" id="1.11.1.24" evidence="2"/>
<dbReference type="InterPro" id="IPR000866">
    <property type="entry name" value="AhpC/TSA"/>
</dbReference>
<keyword evidence="8" id="KW-1015">Disulfide bond</keyword>
<feature type="domain" description="Thioredoxin" evidence="13">
    <location>
        <begin position="271"/>
        <end position="431"/>
    </location>
</feature>
<evidence type="ECO:0000259" key="13">
    <source>
        <dbReference type="PROSITE" id="PS51352"/>
    </source>
</evidence>
<keyword evidence="4" id="KW-0547">Nucleotide-binding</keyword>
<comment type="catalytic activity">
    <reaction evidence="11">
        <text>a hydroperoxide + [thioredoxin]-dithiol = an alcohol + [thioredoxin]-disulfide + H2O</text>
        <dbReference type="Rhea" id="RHEA:62620"/>
        <dbReference type="Rhea" id="RHEA-COMP:10698"/>
        <dbReference type="Rhea" id="RHEA-COMP:10700"/>
        <dbReference type="ChEBI" id="CHEBI:15377"/>
        <dbReference type="ChEBI" id="CHEBI:29950"/>
        <dbReference type="ChEBI" id="CHEBI:30879"/>
        <dbReference type="ChEBI" id="CHEBI:35924"/>
        <dbReference type="ChEBI" id="CHEBI:50058"/>
        <dbReference type="EC" id="1.11.1.24"/>
    </reaction>
</comment>
<dbReference type="InterPro" id="IPR027417">
    <property type="entry name" value="P-loop_NTPase"/>
</dbReference>
<comment type="subunit">
    <text evidence="12">Interacts with the elongator complex.</text>
</comment>
<evidence type="ECO:0000256" key="4">
    <source>
        <dbReference type="ARBA" id="ARBA00022741"/>
    </source>
</evidence>
<evidence type="ECO:0000256" key="5">
    <source>
        <dbReference type="ARBA" id="ARBA00022840"/>
    </source>
</evidence>
<accession>A0A8H7W229</accession>
<dbReference type="GO" id="GO:0005524">
    <property type="term" value="F:ATP binding"/>
    <property type="evidence" value="ECO:0007669"/>
    <property type="project" value="UniProtKB-KW"/>
</dbReference>
<dbReference type="GO" id="GO:0006400">
    <property type="term" value="P:tRNA modification"/>
    <property type="evidence" value="ECO:0007669"/>
    <property type="project" value="UniProtKB-ARBA"/>
</dbReference>
<dbReference type="InterPro" id="IPR013766">
    <property type="entry name" value="Thioredoxin_domain"/>
</dbReference>
<comment type="caution">
    <text evidence="14">The sequence shown here is derived from an EMBL/GenBank/DDBJ whole genome shotgun (WGS) entry which is preliminary data.</text>
</comment>
<evidence type="ECO:0000256" key="10">
    <source>
        <dbReference type="ARBA" id="ARBA00025768"/>
    </source>
</evidence>
<dbReference type="CDD" id="cd03015">
    <property type="entry name" value="PRX_Typ2cys"/>
    <property type="match status" value="1"/>
</dbReference>
<keyword evidence="5" id="KW-0067">ATP-binding</keyword>
<dbReference type="Gene3D" id="3.40.30.10">
    <property type="entry name" value="Glutaredoxin"/>
    <property type="match status" value="1"/>
</dbReference>
<dbReference type="GO" id="GO:0042744">
    <property type="term" value="P:hydrogen peroxide catabolic process"/>
    <property type="evidence" value="ECO:0007669"/>
    <property type="project" value="TreeGrafter"/>
</dbReference>
<dbReference type="GO" id="GO:0005829">
    <property type="term" value="C:cytosol"/>
    <property type="evidence" value="ECO:0007669"/>
    <property type="project" value="TreeGrafter"/>
</dbReference>
<evidence type="ECO:0000313" key="14">
    <source>
        <dbReference type="EMBL" id="KAG2235674.1"/>
    </source>
</evidence>
<dbReference type="Proteomes" id="UP000613177">
    <property type="component" value="Unassembled WGS sequence"/>
</dbReference>
<dbReference type="Pfam" id="PF00578">
    <property type="entry name" value="AhpC-TSA"/>
    <property type="match status" value="1"/>
</dbReference>
<dbReference type="Pfam" id="PF08433">
    <property type="entry name" value="KTI12"/>
    <property type="match status" value="1"/>
</dbReference>
<evidence type="ECO:0000313" key="15">
    <source>
        <dbReference type="Proteomes" id="UP000613177"/>
    </source>
</evidence>
<dbReference type="SUPFAM" id="SSF52833">
    <property type="entry name" value="Thioredoxin-like"/>
    <property type="match status" value="1"/>
</dbReference>
<evidence type="ECO:0000256" key="1">
    <source>
        <dbReference type="ARBA" id="ARBA00009796"/>
    </source>
</evidence>
<reference evidence="14" key="1">
    <citation type="submission" date="2021-01" db="EMBL/GenBank/DDBJ databases">
        <title>Metabolic potential, ecology and presence of endohyphal bacteria is reflected in genomic diversity of Mucoromycotina.</title>
        <authorList>
            <person name="Muszewska A."/>
            <person name="Okrasinska A."/>
            <person name="Steczkiewicz K."/>
            <person name="Drgas O."/>
            <person name="Orlowska M."/>
            <person name="Perlinska-Lenart U."/>
            <person name="Aleksandrzak-Piekarczyk T."/>
            <person name="Szatraj K."/>
            <person name="Zielenkiewicz U."/>
            <person name="Pilsyk S."/>
            <person name="Malc E."/>
            <person name="Mieczkowski P."/>
            <person name="Kruszewska J.S."/>
            <person name="Biernat P."/>
            <person name="Pawlowska J."/>
        </authorList>
    </citation>
    <scope>NUCLEOTIDE SEQUENCE</scope>
    <source>
        <strain evidence="14">WA0000018081</strain>
    </source>
</reference>
<keyword evidence="7" id="KW-0560">Oxidoreductase</keyword>
<dbReference type="GO" id="GO:0008379">
    <property type="term" value="F:thioredoxin peroxidase activity"/>
    <property type="evidence" value="ECO:0007669"/>
    <property type="project" value="TreeGrafter"/>
</dbReference>
<dbReference type="Gene3D" id="3.40.50.300">
    <property type="entry name" value="P-loop containing nucleotide triphosphate hydrolases"/>
    <property type="match status" value="1"/>
</dbReference>
<dbReference type="GO" id="GO:0033554">
    <property type="term" value="P:cellular response to stress"/>
    <property type="evidence" value="ECO:0007669"/>
    <property type="project" value="TreeGrafter"/>
</dbReference>
<keyword evidence="6" id="KW-0049">Antioxidant</keyword>
<keyword evidence="3" id="KW-0575">Peroxidase</keyword>
<sequence>MPLIIVTGYPSSGKTQRANEIKEYLSKRLEEEGKAFRIHIINDESLHVPKEAYKEAREEKKARGAMLSAVERTLSRDDIVIADGLNYIKGFRYQLYCVARAIGTAHCVVHTGVPVDMAKTWNQARGADAYDETIFEELISRYEEPEERNRWDSPLFTLIYDDVDIPKDKIWDAVILKKPPPPNKSTVSKPVSSTNYVYELDKATLEIINAFVERQKEFGPGGNPMMVPRSQTKVMNPSRTVTSSELRRLRKQFVTYNKMNTTLDVDRLVVAQVQKPAPQFTTVGIVNGEVQENISLSDYLGRYLVFFWYPMDFTFVCPTEIIAFNDALEDFRALDCEVVAASCDSEYSHHAWINTPRDQGGLGKETRLTIISDKTRRIAKDYGVYLDQLGVSVRGLFIIDPKGIVRQITLNDLPVGRSVEETIRLVTAFQFTDKHGEVCPANWKSGGKTIKPNIEAAKKYFADDD</sequence>
<keyword evidence="15" id="KW-1185">Reference proteome</keyword>
<dbReference type="EMBL" id="JAEPRE010000029">
    <property type="protein sequence ID" value="KAG2235674.1"/>
    <property type="molecule type" value="Genomic_DNA"/>
</dbReference>
<keyword evidence="9" id="KW-0676">Redox-active center</keyword>
<evidence type="ECO:0000256" key="7">
    <source>
        <dbReference type="ARBA" id="ARBA00023002"/>
    </source>
</evidence>
<dbReference type="SUPFAM" id="SSF52540">
    <property type="entry name" value="P-loop containing nucleoside triphosphate hydrolases"/>
    <property type="match status" value="1"/>
</dbReference>
<evidence type="ECO:0000256" key="3">
    <source>
        <dbReference type="ARBA" id="ARBA00022559"/>
    </source>
</evidence>
<protein>
    <recommendedName>
        <fullName evidence="2">thioredoxin-dependent peroxiredoxin</fullName>
        <ecNumber evidence="2">1.11.1.24</ecNumber>
    </recommendedName>
</protein>
<dbReference type="InterPro" id="IPR019479">
    <property type="entry name" value="Peroxiredoxin_C"/>
</dbReference>
<dbReference type="InterPro" id="IPR050217">
    <property type="entry name" value="Peroxiredoxin"/>
</dbReference>
<gene>
    <name evidence="14" type="ORF">INT48_008550</name>
</gene>
<dbReference type="InterPro" id="IPR013641">
    <property type="entry name" value="KTI12/PSTK"/>
</dbReference>
<comment type="similarity">
    <text evidence="1">Belongs to the peroxiredoxin family. AhpC/Prx1 subfamily.</text>
</comment>
<evidence type="ECO:0000256" key="9">
    <source>
        <dbReference type="ARBA" id="ARBA00023284"/>
    </source>
</evidence>
<name>A0A8H7W229_9FUNG</name>
<evidence type="ECO:0000256" key="8">
    <source>
        <dbReference type="ARBA" id="ARBA00023157"/>
    </source>
</evidence>
<dbReference type="FunFam" id="3.40.30.10:FF:000003">
    <property type="entry name" value="Peroxiredoxin 1"/>
    <property type="match status" value="1"/>
</dbReference>
<dbReference type="AlphaFoldDB" id="A0A8H7W229"/>
<comment type="similarity">
    <text evidence="10">Belongs to the KTI12 family.</text>
</comment>
<evidence type="ECO:0000256" key="11">
    <source>
        <dbReference type="ARBA" id="ARBA00049091"/>
    </source>
</evidence>
<evidence type="ECO:0000256" key="6">
    <source>
        <dbReference type="ARBA" id="ARBA00022862"/>
    </source>
</evidence>
<dbReference type="Pfam" id="PF10417">
    <property type="entry name" value="1-cysPrx_C"/>
    <property type="match status" value="1"/>
</dbReference>